<comment type="caution">
    <text evidence="5">The sequence shown here is derived from an EMBL/GenBank/DDBJ whole genome shotgun (WGS) entry which is preliminary data.</text>
</comment>
<evidence type="ECO:0000259" key="4">
    <source>
        <dbReference type="PROSITE" id="PS51671"/>
    </source>
</evidence>
<proteinExistence type="predicted"/>
<dbReference type="InterPro" id="IPR046342">
    <property type="entry name" value="CBS_dom_sf"/>
</dbReference>
<keyword evidence="1 2" id="KW-0129">CBS domain</keyword>
<dbReference type="InterPro" id="IPR000644">
    <property type="entry name" value="CBS_dom"/>
</dbReference>
<feature type="domain" description="CBS" evidence="3">
    <location>
        <begin position="78"/>
        <end position="137"/>
    </location>
</feature>
<reference evidence="6" key="1">
    <citation type="journal article" date="2019" name="Int. J. Syst. Evol. Microbiol.">
        <title>The Global Catalogue of Microorganisms (GCM) 10K type strain sequencing project: providing services to taxonomists for standard genome sequencing and annotation.</title>
        <authorList>
            <consortium name="The Broad Institute Genomics Platform"/>
            <consortium name="The Broad Institute Genome Sequencing Center for Infectious Disease"/>
            <person name="Wu L."/>
            <person name="Ma J."/>
        </authorList>
    </citation>
    <scope>NUCLEOTIDE SEQUENCE [LARGE SCALE GENOMIC DNA]</scope>
    <source>
        <strain evidence="6">KACC 14058</strain>
    </source>
</reference>
<feature type="domain" description="ACT" evidence="4">
    <location>
        <begin position="139"/>
        <end position="217"/>
    </location>
</feature>
<evidence type="ECO:0000259" key="3">
    <source>
        <dbReference type="PROSITE" id="PS51371"/>
    </source>
</evidence>
<dbReference type="RefSeq" id="WP_390199060.1">
    <property type="nucleotide sequence ID" value="NZ_JBHSDV010000003.1"/>
</dbReference>
<evidence type="ECO:0000313" key="5">
    <source>
        <dbReference type="EMBL" id="MFC4388198.1"/>
    </source>
</evidence>
<dbReference type="SMART" id="SM00116">
    <property type="entry name" value="CBS"/>
    <property type="match status" value="2"/>
</dbReference>
<dbReference type="PROSITE" id="PS51371">
    <property type="entry name" value="CBS"/>
    <property type="match status" value="2"/>
</dbReference>
<dbReference type="InterPro" id="IPR045865">
    <property type="entry name" value="ACT-like_dom_sf"/>
</dbReference>
<gene>
    <name evidence="5" type="ORF">ACFOZ1_10345</name>
</gene>
<accession>A0ABV8VZG5</accession>
<feature type="domain" description="CBS" evidence="3">
    <location>
        <begin position="7"/>
        <end position="64"/>
    </location>
</feature>
<keyword evidence="6" id="KW-1185">Reference proteome</keyword>
<dbReference type="Gene3D" id="3.10.580.10">
    <property type="entry name" value="CBS-domain"/>
    <property type="match status" value="1"/>
</dbReference>
<dbReference type="SUPFAM" id="SSF55021">
    <property type="entry name" value="ACT-like"/>
    <property type="match status" value="1"/>
</dbReference>
<dbReference type="PANTHER" id="PTHR43080">
    <property type="entry name" value="CBS DOMAIN-CONTAINING PROTEIN CBSX3, MITOCHONDRIAL"/>
    <property type="match status" value="1"/>
</dbReference>
<name>A0ABV8VZG5_9BACI</name>
<evidence type="ECO:0000256" key="2">
    <source>
        <dbReference type="PROSITE-ProRule" id="PRU00703"/>
    </source>
</evidence>
<dbReference type="Pfam" id="PF00571">
    <property type="entry name" value="CBS"/>
    <property type="match status" value="2"/>
</dbReference>
<evidence type="ECO:0000313" key="6">
    <source>
        <dbReference type="Proteomes" id="UP001595880"/>
    </source>
</evidence>
<dbReference type="InterPro" id="IPR002912">
    <property type="entry name" value="ACT_dom"/>
</dbReference>
<dbReference type="Proteomes" id="UP001595880">
    <property type="component" value="Unassembled WGS sequence"/>
</dbReference>
<dbReference type="Pfam" id="PF01842">
    <property type="entry name" value="ACT"/>
    <property type="match status" value="1"/>
</dbReference>
<organism evidence="5 6">
    <name type="scientific">Gracilibacillus marinus</name>
    <dbReference type="NCBI Taxonomy" id="630535"/>
    <lineage>
        <taxon>Bacteria</taxon>
        <taxon>Bacillati</taxon>
        <taxon>Bacillota</taxon>
        <taxon>Bacilli</taxon>
        <taxon>Bacillales</taxon>
        <taxon>Bacillaceae</taxon>
        <taxon>Gracilibacillus</taxon>
    </lineage>
</organism>
<dbReference type="CDD" id="cd04584">
    <property type="entry name" value="CBS_pair_AcuB_like"/>
    <property type="match status" value="1"/>
</dbReference>
<dbReference type="PROSITE" id="PS51671">
    <property type="entry name" value="ACT"/>
    <property type="match status" value="1"/>
</dbReference>
<evidence type="ECO:0000256" key="1">
    <source>
        <dbReference type="ARBA" id="ARBA00023122"/>
    </source>
</evidence>
<sequence length="217" mass="24691">MLVRDVMKQPVITMKKEDTIQNAIHLLKKHHIRHIPIINEEDNVIGIVSDRDIRDVSPSTLEQSTQANIFSEPISKIMTSPVITIHPNESFDEVASIFYDKEFACVPVVANQKLVGMVTEKDMLYTFIQFTGTSQPSTQIVVKVPDQVGVLTEISNIFTQRNIKIVSVYTYPLPATAGYKQLIFRIQTMNPIPVINDLKQSNYELIDPIREDSNEFM</sequence>
<dbReference type="SUPFAM" id="SSF54631">
    <property type="entry name" value="CBS-domain pair"/>
    <property type="match status" value="1"/>
</dbReference>
<dbReference type="PANTHER" id="PTHR43080:SF2">
    <property type="entry name" value="CBS DOMAIN-CONTAINING PROTEIN"/>
    <property type="match status" value="1"/>
</dbReference>
<dbReference type="EMBL" id="JBHSDV010000003">
    <property type="protein sequence ID" value="MFC4388198.1"/>
    <property type="molecule type" value="Genomic_DNA"/>
</dbReference>
<protein>
    <submittedName>
        <fullName evidence="5">CBS and ACT domain-containing protein</fullName>
    </submittedName>
</protein>
<dbReference type="InterPro" id="IPR051257">
    <property type="entry name" value="Diverse_CBS-Domain"/>
</dbReference>